<feature type="non-terminal residue" evidence="5">
    <location>
        <position position="1"/>
    </location>
</feature>
<accession>A0A9N9E9L5</accession>
<dbReference type="PROSITE" id="PS50222">
    <property type="entry name" value="EF_HAND_2"/>
    <property type="match status" value="1"/>
</dbReference>
<keyword evidence="2" id="KW-0677">Repeat</keyword>
<feature type="domain" description="EF-hand" evidence="4">
    <location>
        <begin position="16"/>
        <end position="51"/>
    </location>
</feature>
<dbReference type="PROSITE" id="PS00018">
    <property type="entry name" value="EF_HAND_1"/>
    <property type="match status" value="1"/>
</dbReference>
<proteinExistence type="predicted"/>
<dbReference type="OrthoDB" id="289247at2759"/>
<protein>
    <submittedName>
        <fullName evidence="5">17336_t:CDS:1</fullName>
    </submittedName>
</protein>
<keyword evidence="3" id="KW-0106">Calcium</keyword>
<evidence type="ECO:0000256" key="1">
    <source>
        <dbReference type="ARBA" id="ARBA00022729"/>
    </source>
</evidence>
<evidence type="ECO:0000259" key="4">
    <source>
        <dbReference type="PROSITE" id="PS50222"/>
    </source>
</evidence>
<dbReference type="InterPro" id="IPR002048">
    <property type="entry name" value="EF_hand_dom"/>
</dbReference>
<dbReference type="Pfam" id="PF13499">
    <property type="entry name" value="EF-hand_7"/>
    <property type="match status" value="1"/>
</dbReference>
<dbReference type="EMBL" id="CAJVPV010012530">
    <property type="protein sequence ID" value="CAG8670755.1"/>
    <property type="molecule type" value="Genomic_DNA"/>
</dbReference>
<dbReference type="GO" id="GO:0005509">
    <property type="term" value="F:calcium ion binding"/>
    <property type="evidence" value="ECO:0007669"/>
    <property type="project" value="InterPro"/>
</dbReference>
<name>A0A9N9E9L5_9GLOM</name>
<sequence>HVKNHLKDIPHPEEMTENDELYYLFSIHDFNRDGYLDGNELRNAFSDFEEGNSSADGPHTKLEEITEMIDHVLLEDDMNNE</sequence>
<dbReference type="PANTHER" id="PTHR23104:SF1">
    <property type="entry name" value="EF-HAND DOMAIN-CONTAINING PROTEIN"/>
    <property type="match status" value="1"/>
</dbReference>
<dbReference type="InterPro" id="IPR018247">
    <property type="entry name" value="EF_Hand_1_Ca_BS"/>
</dbReference>
<keyword evidence="6" id="KW-1185">Reference proteome</keyword>
<evidence type="ECO:0000313" key="5">
    <source>
        <dbReference type="EMBL" id="CAG8670755.1"/>
    </source>
</evidence>
<comment type="caution">
    <text evidence="5">The sequence shown here is derived from an EMBL/GenBank/DDBJ whole genome shotgun (WGS) entry which is preliminary data.</text>
</comment>
<organism evidence="5 6">
    <name type="scientific">Acaulospora morrowiae</name>
    <dbReference type="NCBI Taxonomy" id="94023"/>
    <lineage>
        <taxon>Eukaryota</taxon>
        <taxon>Fungi</taxon>
        <taxon>Fungi incertae sedis</taxon>
        <taxon>Mucoromycota</taxon>
        <taxon>Glomeromycotina</taxon>
        <taxon>Glomeromycetes</taxon>
        <taxon>Diversisporales</taxon>
        <taxon>Acaulosporaceae</taxon>
        <taxon>Acaulospora</taxon>
    </lineage>
</organism>
<evidence type="ECO:0000313" key="6">
    <source>
        <dbReference type="Proteomes" id="UP000789342"/>
    </source>
</evidence>
<dbReference type="InterPro" id="IPR052110">
    <property type="entry name" value="MCFD2-like"/>
</dbReference>
<dbReference type="Gene3D" id="1.10.238.10">
    <property type="entry name" value="EF-hand"/>
    <property type="match status" value="1"/>
</dbReference>
<dbReference type="SUPFAM" id="SSF47473">
    <property type="entry name" value="EF-hand"/>
    <property type="match status" value="1"/>
</dbReference>
<dbReference type="PANTHER" id="PTHR23104">
    <property type="entry name" value="MULTIPLE COAGULATION FACTOR DEFICIENCY PROTEIN 2 NEURAL STEM CELL DERIVED NEURONAL SURVIVAL PROTEIN"/>
    <property type="match status" value="1"/>
</dbReference>
<evidence type="ECO:0000256" key="2">
    <source>
        <dbReference type="ARBA" id="ARBA00022737"/>
    </source>
</evidence>
<dbReference type="AlphaFoldDB" id="A0A9N9E9L5"/>
<gene>
    <name evidence="5" type="ORF">AMORRO_LOCUS10812</name>
</gene>
<dbReference type="InterPro" id="IPR011992">
    <property type="entry name" value="EF-hand-dom_pair"/>
</dbReference>
<evidence type="ECO:0000256" key="3">
    <source>
        <dbReference type="ARBA" id="ARBA00022837"/>
    </source>
</evidence>
<dbReference type="Proteomes" id="UP000789342">
    <property type="component" value="Unassembled WGS sequence"/>
</dbReference>
<reference evidence="5" key="1">
    <citation type="submission" date="2021-06" db="EMBL/GenBank/DDBJ databases">
        <authorList>
            <person name="Kallberg Y."/>
            <person name="Tangrot J."/>
            <person name="Rosling A."/>
        </authorList>
    </citation>
    <scope>NUCLEOTIDE SEQUENCE</scope>
    <source>
        <strain evidence="5">CL551</strain>
    </source>
</reference>
<keyword evidence="1" id="KW-0732">Signal</keyword>